<dbReference type="InterPro" id="IPR011704">
    <property type="entry name" value="ATPase_dyneun-rel_AAA"/>
</dbReference>
<dbReference type="Pfam" id="PF07728">
    <property type="entry name" value="AAA_5"/>
    <property type="match status" value="1"/>
</dbReference>
<proteinExistence type="predicted"/>
<gene>
    <name evidence="2" type="ORF">COW36_11295</name>
</gene>
<evidence type="ECO:0000313" key="2">
    <source>
        <dbReference type="EMBL" id="PIW16860.1"/>
    </source>
</evidence>
<dbReference type="GO" id="GO:0016887">
    <property type="term" value="F:ATP hydrolysis activity"/>
    <property type="evidence" value="ECO:0007669"/>
    <property type="project" value="InterPro"/>
</dbReference>
<dbReference type="Gene3D" id="3.40.50.300">
    <property type="entry name" value="P-loop containing nucleotide triphosphate hydrolases"/>
    <property type="match status" value="1"/>
</dbReference>
<dbReference type="SMART" id="SM00382">
    <property type="entry name" value="AAA"/>
    <property type="match status" value="1"/>
</dbReference>
<name>A0A2M7G4Q2_9BACT</name>
<accession>A0A2M7G4Q2</accession>
<evidence type="ECO:0000313" key="3">
    <source>
        <dbReference type="Proteomes" id="UP000231019"/>
    </source>
</evidence>
<dbReference type="SUPFAM" id="SSF52540">
    <property type="entry name" value="P-loop containing nucleoside triphosphate hydrolases"/>
    <property type="match status" value="1"/>
</dbReference>
<dbReference type="PANTHER" id="PTHR42759:SF6">
    <property type="entry name" value="REGULATORY PROTEIN-RELATED"/>
    <property type="match status" value="1"/>
</dbReference>
<dbReference type="InterPro" id="IPR050764">
    <property type="entry name" value="CbbQ/NirQ/NorQ/GpvN"/>
</dbReference>
<feature type="domain" description="AAA+ ATPase" evidence="1">
    <location>
        <begin position="25"/>
        <end position="187"/>
    </location>
</feature>
<comment type="caution">
    <text evidence="2">The sequence shown here is derived from an EMBL/GenBank/DDBJ whole genome shotgun (WGS) entry which is preliminary data.</text>
</comment>
<evidence type="ECO:0000259" key="1">
    <source>
        <dbReference type="SMART" id="SM00382"/>
    </source>
</evidence>
<dbReference type="InterPro" id="IPR003593">
    <property type="entry name" value="AAA+_ATPase"/>
</dbReference>
<dbReference type="CDD" id="cd00009">
    <property type="entry name" value="AAA"/>
    <property type="match status" value="1"/>
</dbReference>
<dbReference type="Proteomes" id="UP000231019">
    <property type="component" value="Unassembled WGS sequence"/>
</dbReference>
<reference evidence="2 3" key="1">
    <citation type="submission" date="2017-09" db="EMBL/GenBank/DDBJ databases">
        <title>Depth-based differentiation of microbial function through sediment-hosted aquifers and enrichment of novel symbionts in the deep terrestrial subsurface.</title>
        <authorList>
            <person name="Probst A.J."/>
            <person name="Ladd B."/>
            <person name="Jarett J.K."/>
            <person name="Geller-Mcgrath D.E."/>
            <person name="Sieber C.M."/>
            <person name="Emerson J.B."/>
            <person name="Anantharaman K."/>
            <person name="Thomas B.C."/>
            <person name="Malmstrom R."/>
            <person name="Stieglmeier M."/>
            <person name="Klingl A."/>
            <person name="Woyke T."/>
            <person name="Ryan C.M."/>
            <person name="Banfield J.F."/>
        </authorList>
    </citation>
    <scope>NUCLEOTIDE SEQUENCE [LARGE SCALE GENOMIC DNA]</scope>
    <source>
        <strain evidence="2">CG17_big_fil_post_rev_8_21_14_2_50_48_46</strain>
    </source>
</reference>
<organism evidence="2 3">
    <name type="scientific">bacterium (Candidatus Blackallbacteria) CG17_big_fil_post_rev_8_21_14_2_50_48_46</name>
    <dbReference type="NCBI Taxonomy" id="2014261"/>
    <lineage>
        <taxon>Bacteria</taxon>
        <taxon>Candidatus Blackallbacteria</taxon>
    </lineage>
</organism>
<dbReference type="PANTHER" id="PTHR42759">
    <property type="entry name" value="MOXR FAMILY PROTEIN"/>
    <property type="match status" value="1"/>
</dbReference>
<dbReference type="EMBL" id="PFFQ01000034">
    <property type="protein sequence ID" value="PIW16860.1"/>
    <property type="molecule type" value="Genomic_DNA"/>
</dbReference>
<dbReference type="GO" id="GO:0005524">
    <property type="term" value="F:ATP binding"/>
    <property type="evidence" value="ECO:0007669"/>
    <property type="project" value="InterPro"/>
</dbReference>
<dbReference type="InterPro" id="IPR027417">
    <property type="entry name" value="P-loop_NTPase"/>
</dbReference>
<dbReference type="AlphaFoldDB" id="A0A2M7G4Q2"/>
<sequence length="276" mass="31834">MEFTGSDKYYLTPELKMIVNMAMQMDKPLLLTGEPGTGKTQLAFEISRALKMPLEILRAKSTIKGEEACYVQDTVLRLNDARFGTGETERNVNEFFDYIIWGPIGRAFRSEERVVLLLDEIDKTETDVQDNLLDVLDEKQFTIREVNQIIQAKQNPLIIITSNAKRELSDPFLRRCFCHHLAFPSREEMLEIIKLHFESPDSGLVDAALNIFYELRARGFEKAPATSELLDWLEALQRTQTQVLVPDQLPFLGALLKRTEDILAYRKGPHRQQRSW</sequence>
<protein>
    <submittedName>
        <fullName evidence="2">MoxR family ATPase</fullName>
    </submittedName>
</protein>